<dbReference type="PANTHER" id="PTHR12271:SF66">
    <property type="entry name" value="TERMINAL URIDYLYLTRANSFERASE TAILOR"/>
    <property type="match status" value="1"/>
</dbReference>
<evidence type="ECO:0000259" key="4">
    <source>
        <dbReference type="Pfam" id="PF03828"/>
    </source>
</evidence>
<dbReference type="Proteomes" id="UP000054359">
    <property type="component" value="Unassembled WGS sequence"/>
</dbReference>
<proteinExistence type="predicted"/>
<evidence type="ECO:0000313" key="5">
    <source>
        <dbReference type="EMBL" id="KFM65849.1"/>
    </source>
</evidence>
<dbReference type="AlphaFoldDB" id="A0A087TL60"/>
<dbReference type="PANTHER" id="PTHR12271">
    <property type="entry name" value="POLY A POLYMERASE CID PAP -RELATED"/>
    <property type="match status" value="1"/>
</dbReference>
<dbReference type="OrthoDB" id="407432at2759"/>
<dbReference type="Gene3D" id="1.10.1410.10">
    <property type="match status" value="1"/>
</dbReference>
<evidence type="ECO:0000313" key="6">
    <source>
        <dbReference type="Proteomes" id="UP000054359"/>
    </source>
</evidence>
<name>A0A087TL60_STEMI</name>
<evidence type="ECO:0000256" key="3">
    <source>
        <dbReference type="ARBA" id="ARBA00022842"/>
    </source>
</evidence>
<dbReference type="InterPro" id="IPR002058">
    <property type="entry name" value="PAP_assoc"/>
</dbReference>
<feature type="domain" description="PAP-associated" evidence="4">
    <location>
        <begin position="10"/>
        <end position="59"/>
    </location>
</feature>
<keyword evidence="1 5" id="KW-0808">Transferase</keyword>
<keyword evidence="5" id="KW-0548">Nucleotidyltransferase</keyword>
<organism evidence="5 6">
    <name type="scientific">Stegodyphus mimosarum</name>
    <name type="common">African social velvet spider</name>
    <dbReference type="NCBI Taxonomy" id="407821"/>
    <lineage>
        <taxon>Eukaryota</taxon>
        <taxon>Metazoa</taxon>
        <taxon>Ecdysozoa</taxon>
        <taxon>Arthropoda</taxon>
        <taxon>Chelicerata</taxon>
        <taxon>Arachnida</taxon>
        <taxon>Araneae</taxon>
        <taxon>Araneomorphae</taxon>
        <taxon>Entelegynae</taxon>
        <taxon>Eresoidea</taxon>
        <taxon>Eresidae</taxon>
        <taxon>Stegodyphus</taxon>
    </lineage>
</organism>
<evidence type="ECO:0000256" key="1">
    <source>
        <dbReference type="ARBA" id="ARBA00022679"/>
    </source>
</evidence>
<feature type="non-terminal residue" evidence="5">
    <location>
        <position position="1"/>
    </location>
</feature>
<reference evidence="5 6" key="1">
    <citation type="submission" date="2013-11" db="EMBL/GenBank/DDBJ databases">
        <title>Genome sequencing of Stegodyphus mimosarum.</title>
        <authorList>
            <person name="Bechsgaard J."/>
        </authorList>
    </citation>
    <scope>NUCLEOTIDE SEQUENCE [LARGE SCALE GENOMIC DNA]</scope>
</reference>
<protein>
    <submittedName>
        <fullName evidence="5">Terminal uridylyltransferase 4</fullName>
    </submittedName>
</protein>
<dbReference type="STRING" id="407821.A0A087TL60"/>
<sequence>RSQENSNTSSVGELWLEFLNYYRTFNWEAYAVSIVDKHPVLKSSKSWKSPLIAIEDPFSGK</sequence>
<keyword evidence="6" id="KW-1185">Reference proteome</keyword>
<keyword evidence="3" id="KW-0460">Magnesium</keyword>
<dbReference type="SUPFAM" id="SSF81631">
    <property type="entry name" value="PAP/OAS1 substrate-binding domain"/>
    <property type="match status" value="1"/>
</dbReference>
<gene>
    <name evidence="5" type="ORF">X975_23993</name>
</gene>
<feature type="non-terminal residue" evidence="5">
    <location>
        <position position="61"/>
    </location>
</feature>
<evidence type="ECO:0000256" key="2">
    <source>
        <dbReference type="ARBA" id="ARBA00022723"/>
    </source>
</evidence>
<dbReference type="EMBL" id="KK115725">
    <property type="protein sequence ID" value="KFM65849.1"/>
    <property type="molecule type" value="Genomic_DNA"/>
</dbReference>
<dbReference type="GO" id="GO:0031123">
    <property type="term" value="P:RNA 3'-end processing"/>
    <property type="evidence" value="ECO:0007669"/>
    <property type="project" value="TreeGrafter"/>
</dbReference>
<keyword evidence="2" id="KW-0479">Metal-binding</keyword>
<dbReference type="Pfam" id="PF03828">
    <property type="entry name" value="PAP_assoc"/>
    <property type="match status" value="1"/>
</dbReference>
<accession>A0A087TL60</accession>
<dbReference type="GO" id="GO:0050265">
    <property type="term" value="F:RNA uridylyltransferase activity"/>
    <property type="evidence" value="ECO:0007669"/>
    <property type="project" value="TreeGrafter"/>
</dbReference>
<dbReference type="GO" id="GO:0046872">
    <property type="term" value="F:metal ion binding"/>
    <property type="evidence" value="ECO:0007669"/>
    <property type="project" value="UniProtKB-KW"/>
</dbReference>